<dbReference type="HAMAP" id="MF_00974">
    <property type="entry name" value="DNA_primase_DnaG"/>
    <property type="match status" value="1"/>
</dbReference>
<dbReference type="InterPro" id="IPR050219">
    <property type="entry name" value="DnaG_primase"/>
</dbReference>
<evidence type="ECO:0000256" key="12">
    <source>
        <dbReference type="HAMAP-Rule" id="MF_00974"/>
    </source>
</evidence>
<feature type="zinc finger region" description="CHC2-type" evidence="12">
    <location>
        <begin position="38"/>
        <end position="62"/>
    </location>
</feature>
<evidence type="ECO:0000313" key="16">
    <source>
        <dbReference type="EMBL" id="MBR9973070.1"/>
    </source>
</evidence>
<evidence type="ECO:0000256" key="10">
    <source>
        <dbReference type="ARBA" id="ARBA00023125"/>
    </source>
</evidence>
<organism evidence="16 17">
    <name type="scientific">Magnetospirillum sulfuroxidans</name>
    <dbReference type="NCBI Taxonomy" id="611300"/>
    <lineage>
        <taxon>Bacteria</taxon>
        <taxon>Pseudomonadati</taxon>
        <taxon>Pseudomonadota</taxon>
        <taxon>Alphaproteobacteria</taxon>
        <taxon>Rhodospirillales</taxon>
        <taxon>Rhodospirillaceae</taxon>
        <taxon>Magnetospirillum</taxon>
    </lineage>
</organism>
<dbReference type="Proteomes" id="UP000680714">
    <property type="component" value="Unassembled WGS sequence"/>
</dbReference>
<comment type="caution">
    <text evidence="16">The sequence shown here is derived from an EMBL/GenBank/DDBJ whole genome shotgun (WGS) entry which is preliminary data.</text>
</comment>
<comment type="similarity">
    <text evidence="12 13">Belongs to the DnaG primase family.</text>
</comment>
<keyword evidence="17" id="KW-1185">Reference proteome</keyword>
<dbReference type="PANTHER" id="PTHR30313:SF2">
    <property type="entry name" value="DNA PRIMASE"/>
    <property type="match status" value="1"/>
</dbReference>
<accession>A0ABS5IF74</accession>
<keyword evidence="8 12" id="KW-0862">Zinc</keyword>
<evidence type="ECO:0000256" key="3">
    <source>
        <dbReference type="ARBA" id="ARBA00022679"/>
    </source>
</evidence>
<evidence type="ECO:0000256" key="14">
    <source>
        <dbReference type="SAM" id="MobiDB-lite"/>
    </source>
</evidence>
<evidence type="ECO:0000256" key="11">
    <source>
        <dbReference type="ARBA" id="ARBA00023163"/>
    </source>
</evidence>
<evidence type="ECO:0000256" key="13">
    <source>
        <dbReference type="PIRNR" id="PIRNR002811"/>
    </source>
</evidence>
<comment type="function">
    <text evidence="12 13">RNA polymerase that catalyzes the synthesis of short RNA molecules used as primers for DNA polymerase during DNA replication.</text>
</comment>
<dbReference type="PANTHER" id="PTHR30313">
    <property type="entry name" value="DNA PRIMASE"/>
    <property type="match status" value="1"/>
</dbReference>
<dbReference type="SUPFAM" id="SSF57783">
    <property type="entry name" value="Zinc beta-ribbon"/>
    <property type="match status" value="1"/>
</dbReference>
<dbReference type="NCBIfam" id="TIGR01391">
    <property type="entry name" value="dnaG"/>
    <property type="match status" value="1"/>
</dbReference>
<evidence type="ECO:0000256" key="8">
    <source>
        <dbReference type="ARBA" id="ARBA00022833"/>
    </source>
</evidence>
<dbReference type="Pfam" id="PF08275">
    <property type="entry name" value="DNAG_N"/>
    <property type="match status" value="1"/>
</dbReference>
<dbReference type="InterPro" id="IPR006171">
    <property type="entry name" value="TOPRIM_dom"/>
</dbReference>
<dbReference type="Gene3D" id="3.40.1360.10">
    <property type="match status" value="1"/>
</dbReference>
<dbReference type="Gene3D" id="3.90.980.10">
    <property type="entry name" value="DNA primase, catalytic core, N-terminal domain"/>
    <property type="match status" value="1"/>
</dbReference>
<feature type="region of interest" description="Disordered" evidence="14">
    <location>
        <begin position="437"/>
        <end position="480"/>
    </location>
</feature>
<dbReference type="SMART" id="SM00493">
    <property type="entry name" value="TOPRIM"/>
    <property type="match status" value="1"/>
</dbReference>
<dbReference type="EC" id="2.7.7.101" evidence="12"/>
<evidence type="ECO:0000256" key="1">
    <source>
        <dbReference type="ARBA" id="ARBA00022478"/>
    </source>
</evidence>
<gene>
    <name evidence="12 16" type="primary">dnaG</name>
    <name evidence="16" type="ORF">KEC16_15205</name>
</gene>
<keyword evidence="10 12" id="KW-0238">DNA-binding</keyword>
<comment type="subunit">
    <text evidence="12">Monomer. Interacts with DnaB.</text>
</comment>
<evidence type="ECO:0000256" key="9">
    <source>
        <dbReference type="ARBA" id="ARBA00022842"/>
    </source>
</evidence>
<dbReference type="RefSeq" id="WP_211550459.1">
    <property type="nucleotide sequence ID" value="NZ_JAGTUF010000017.1"/>
</dbReference>
<evidence type="ECO:0000256" key="2">
    <source>
        <dbReference type="ARBA" id="ARBA00022515"/>
    </source>
</evidence>
<keyword evidence="6 12" id="KW-0479">Metal-binding</keyword>
<keyword evidence="11 12" id="KW-0804">Transcription</keyword>
<dbReference type="Gene3D" id="3.90.580.10">
    <property type="entry name" value="Zinc finger, CHC2-type domain"/>
    <property type="match status" value="1"/>
</dbReference>
<evidence type="ECO:0000313" key="17">
    <source>
        <dbReference type="Proteomes" id="UP000680714"/>
    </source>
</evidence>
<dbReference type="PIRSF" id="PIRSF002811">
    <property type="entry name" value="DnaG"/>
    <property type="match status" value="1"/>
</dbReference>
<keyword evidence="2 12" id="KW-0639">Primosome</keyword>
<keyword evidence="5 12" id="KW-0235">DNA replication</keyword>
<evidence type="ECO:0000259" key="15">
    <source>
        <dbReference type="PROSITE" id="PS50880"/>
    </source>
</evidence>
<dbReference type="InterPro" id="IPR036977">
    <property type="entry name" value="DNA_primase_Znf_CHC2"/>
</dbReference>
<keyword evidence="1 12" id="KW-0240">DNA-directed RNA polymerase</keyword>
<dbReference type="Pfam" id="PF01807">
    <property type="entry name" value="Zn_ribbon_DnaG"/>
    <property type="match status" value="1"/>
</dbReference>
<dbReference type="InterPro" id="IPR013264">
    <property type="entry name" value="DNAG_N"/>
</dbReference>
<keyword evidence="3 12" id="KW-0808">Transferase</keyword>
<dbReference type="Pfam" id="PF13662">
    <property type="entry name" value="Toprim_4"/>
    <property type="match status" value="1"/>
</dbReference>
<proteinExistence type="inferred from homology"/>
<dbReference type="InterPro" id="IPR037068">
    <property type="entry name" value="DNA_primase_core_N_sf"/>
</dbReference>
<dbReference type="InterPro" id="IPR030846">
    <property type="entry name" value="DnaG_bac"/>
</dbReference>
<keyword evidence="7 12" id="KW-0863">Zinc-finger</keyword>
<dbReference type="EMBL" id="JAGTUF010000017">
    <property type="protein sequence ID" value="MBR9973070.1"/>
    <property type="molecule type" value="Genomic_DNA"/>
</dbReference>
<dbReference type="InterPro" id="IPR002694">
    <property type="entry name" value="Znf_CHC2"/>
</dbReference>
<feature type="compositionally biased region" description="Basic and acidic residues" evidence="14">
    <location>
        <begin position="448"/>
        <end position="457"/>
    </location>
</feature>
<protein>
    <recommendedName>
        <fullName evidence="12 13">DNA primase</fullName>
        <ecNumber evidence="12">2.7.7.101</ecNumber>
    </recommendedName>
</protein>
<dbReference type="InterPro" id="IPR034151">
    <property type="entry name" value="TOPRIM_DnaG_bac"/>
</dbReference>
<comment type="domain">
    <text evidence="12">Contains an N-terminal zinc-binding domain, a central core domain that contains the primase activity, and a C-terminal DnaB-binding domain.</text>
</comment>
<reference evidence="16 17" key="1">
    <citation type="submission" date="2021-04" db="EMBL/GenBank/DDBJ databases">
        <title>Magnetospirillum sulfuroxidans sp. nov., a facultative chemolithoautotrophic sulfur-oxidizing alphaproteobacterium isolated from freshwater sediment and proposals for Paramagetospirillum gen. nov., and Magnetospirillaceae fam. nov.</title>
        <authorList>
            <person name="Koziaeva V."/>
            <person name="Geelhoed J.S."/>
            <person name="Sorokin D.Y."/>
            <person name="Grouzdev D.S."/>
        </authorList>
    </citation>
    <scope>NUCLEOTIDE SEQUENCE [LARGE SCALE GENOMIC DNA]</scope>
    <source>
        <strain evidence="16 17">J10</strain>
    </source>
</reference>
<evidence type="ECO:0000256" key="5">
    <source>
        <dbReference type="ARBA" id="ARBA00022705"/>
    </source>
</evidence>
<keyword evidence="4 12" id="KW-0548">Nucleotidyltransferase</keyword>
<evidence type="ECO:0000256" key="6">
    <source>
        <dbReference type="ARBA" id="ARBA00022723"/>
    </source>
</evidence>
<dbReference type="SUPFAM" id="SSF56731">
    <property type="entry name" value="DNA primase core"/>
    <property type="match status" value="1"/>
</dbReference>
<name>A0ABS5IF74_9PROT</name>
<dbReference type="SMART" id="SM00400">
    <property type="entry name" value="ZnF_CHCC"/>
    <property type="match status" value="1"/>
</dbReference>
<comment type="cofactor">
    <cofactor evidence="12 13">
        <name>Zn(2+)</name>
        <dbReference type="ChEBI" id="CHEBI:29105"/>
    </cofactor>
    <text evidence="12 13">Binds 1 zinc ion per monomer.</text>
</comment>
<keyword evidence="9" id="KW-0460">Magnesium</keyword>
<dbReference type="InterPro" id="IPR006295">
    <property type="entry name" value="DNA_primase_DnaG"/>
</dbReference>
<feature type="domain" description="Toprim" evidence="15">
    <location>
        <begin position="267"/>
        <end position="349"/>
    </location>
</feature>
<comment type="catalytic activity">
    <reaction evidence="12">
        <text>ssDNA + n NTP = ssDNA/pppN(pN)n-1 hybrid + (n-1) diphosphate.</text>
        <dbReference type="EC" id="2.7.7.101"/>
    </reaction>
</comment>
<dbReference type="PROSITE" id="PS50880">
    <property type="entry name" value="TOPRIM"/>
    <property type="match status" value="1"/>
</dbReference>
<dbReference type="CDD" id="cd03364">
    <property type="entry name" value="TOPRIM_DnaG_primases"/>
    <property type="match status" value="1"/>
</dbReference>
<sequence length="636" mass="70242">MAFPPQFLDELRARASLVGVVSRRVKLIKKGREFHGLCPFHNEKSPSFTVNEEKGFFHCFGCGAHGDAIGFEMRAHHLGFTEAVERLAAECGLEVPKATPEERRIEAKRANYHDAMEAACRFFEKQLRAPSGRDGLAYLRGRGLTEDTIAGFRLGWAPDSREALKTALMSEACPESLLIEVGLLKKPDTGGGGETAMPARSSASFDFFRGRVMFPVTDRRGRVIAFGARTLGDGQPKYLNSPDTPLFHKGSTLYGLAHARETARERNLAMAAEGYMDVIALHQAGFTFAVAPLGTALTEAQIEELWRLADEPILCFDGDNAGQRAMARAAERGLPICKPGKSLRFAILPAPEDPDSLIKAKGAAAMQAVLDAAQPLVEVIWRLTTENRPIDTPERRAAVEKDFKDKAFAITDETVRWQYLSAFREKMRALTRPVWTPQAKGGFGGQGRRADFKRRPGDPPLRGIDGRLPGAGKPSPPQTDDAVWLRRAEAKLLSLLIAHPPLVDQVFESVGEIGFSDKNLDNLRRGILKHLQTVHDLDSDQLRAHLCADGLGAGLDALMDTDEFKIGRPETITEARQHWDRHFKRYAWKRGLSDDIGHAAQQLAQQMSMDVFDRFAALKEVGRAIAKDDDDNEGGF</sequence>
<evidence type="ECO:0000256" key="7">
    <source>
        <dbReference type="ARBA" id="ARBA00022771"/>
    </source>
</evidence>
<evidence type="ECO:0000256" key="4">
    <source>
        <dbReference type="ARBA" id="ARBA00022695"/>
    </source>
</evidence>